<dbReference type="Pfam" id="PF07993">
    <property type="entry name" value="NAD_binding_4"/>
    <property type="match status" value="1"/>
</dbReference>
<dbReference type="GO" id="GO:0005777">
    <property type="term" value="C:peroxisome"/>
    <property type="evidence" value="ECO:0007669"/>
    <property type="project" value="TreeGrafter"/>
</dbReference>
<organism evidence="3 4">
    <name type="scientific">Diabrotica balteata</name>
    <name type="common">Banded cucumber beetle</name>
    <dbReference type="NCBI Taxonomy" id="107213"/>
    <lineage>
        <taxon>Eukaryota</taxon>
        <taxon>Metazoa</taxon>
        <taxon>Ecdysozoa</taxon>
        <taxon>Arthropoda</taxon>
        <taxon>Hexapoda</taxon>
        <taxon>Insecta</taxon>
        <taxon>Pterygota</taxon>
        <taxon>Neoptera</taxon>
        <taxon>Endopterygota</taxon>
        <taxon>Coleoptera</taxon>
        <taxon>Polyphaga</taxon>
        <taxon>Cucujiformia</taxon>
        <taxon>Chrysomeloidea</taxon>
        <taxon>Chrysomelidae</taxon>
        <taxon>Galerucinae</taxon>
        <taxon>Diabroticina</taxon>
        <taxon>Diabroticites</taxon>
        <taxon>Diabrotica</taxon>
    </lineage>
</organism>
<dbReference type="AlphaFoldDB" id="A0A9N9SWX4"/>
<comment type="similarity">
    <text evidence="1">Belongs to the fatty acyl-CoA reductase family.</text>
</comment>
<dbReference type="Gene3D" id="3.40.50.720">
    <property type="entry name" value="NAD(P)-binding Rossmann-like Domain"/>
    <property type="match status" value="1"/>
</dbReference>
<keyword evidence="4" id="KW-1185">Reference proteome</keyword>
<dbReference type="InterPro" id="IPR013120">
    <property type="entry name" value="FAR_NAD-bd"/>
</dbReference>
<dbReference type="GO" id="GO:0102965">
    <property type="term" value="F:alcohol-forming long-chain fatty acyl-CoA reductase activity"/>
    <property type="evidence" value="ECO:0007669"/>
    <property type="project" value="UniProtKB-EC"/>
</dbReference>
<dbReference type="InterPro" id="IPR036291">
    <property type="entry name" value="NAD(P)-bd_dom_sf"/>
</dbReference>
<name>A0A9N9SWX4_DIABA</name>
<accession>A0A9N9SWX4</accession>
<reference evidence="3" key="1">
    <citation type="submission" date="2022-01" db="EMBL/GenBank/DDBJ databases">
        <authorList>
            <person name="King R."/>
        </authorList>
    </citation>
    <scope>NUCLEOTIDE SEQUENCE</scope>
</reference>
<comment type="function">
    <text evidence="1">Catalyzes the reduction of fatty acyl-CoA to fatty alcohols.</text>
</comment>
<proteinExistence type="inferred from homology"/>
<dbReference type="InterPro" id="IPR026055">
    <property type="entry name" value="FAR"/>
</dbReference>
<keyword evidence="1" id="KW-0443">Lipid metabolism</keyword>
<sequence>MAGTLSNQSLINVNQFNNLEYHYKMSTNSITDFYKGSNVLITGGTGFVGKALLEKLLRSCPDIQRIYLLMRSKKGRNVNERLEELLKNPVFGRLRDENDDIFMKIRPISGDISLVNLGMCNEDLLELVENVDIVFHSAATVKFNEDLKQALIYNTLGTKRILDFCCVLKQLKSFVYVSTAFSNPDKENISESVYEAPYDPEDIFTLIEDLSKDSFDMLSQKLLGNHPNTYTFTKAMAEQMVLMFSNRIPSAIVRPSISKY</sequence>
<keyword evidence="1" id="KW-0560">Oxidoreductase</keyword>
<dbReference type="PANTHER" id="PTHR11011">
    <property type="entry name" value="MALE STERILITY PROTEIN 2-RELATED"/>
    <property type="match status" value="1"/>
</dbReference>
<dbReference type="EC" id="1.2.1.84" evidence="1"/>
<keyword evidence="1" id="KW-0444">Lipid biosynthesis</keyword>
<dbReference type="PANTHER" id="PTHR11011:SF107">
    <property type="entry name" value="FATTY ACYL-COA REDUCTASE"/>
    <property type="match status" value="1"/>
</dbReference>
<protein>
    <recommendedName>
        <fullName evidence="1">Fatty acyl-CoA reductase</fullName>
        <ecNumber evidence="1">1.2.1.84</ecNumber>
    </recommendedName>
</protein>
<evidence type="ECO:0000313" key="4">
    <source>
        <dbReference type="Proteomes" id="UP001153709"/>
    </source>
</evidence>
<dbReference type="Proteomes" id="UP001153709">
    <property type="component" value="Chromosome 3"/>
</dbReference>
<evidence type="ECO:0000313" key="3">
    <source>
        <dbReference type="EMBL" id="CAG9831041.1"/>
    </source>
</evidence>
<gene>
    <name evidence="3" type="ORF">DIABBA_LOCUS4677</name>
</gene>
<evidence type="ECO:0000256" key="1">
    <source>
        <dbReference type="RuleBase" id="RU363097"/>
    </source>
</evidence>
<dbReference type="GO" id="GO:0080019">
    <property type="term" value="F:alcohol-forming very long-chain fatty acyl-CoA reductase activity"/>
    <property type="evidence" value="ECO:0007669"/>
    <property type="project" value="InterPro"/>
</dbReference>
<dbReference type="OrthoDB" id="429813at2759"/>
<dbReference type="SUPFAM" id="SSF51735">
    <property type="entry name" value="NAD(P)-binding Rossmann-fold domains"/>
    <property type="match status" value="1"/>
</dbReference>
<keyword evidence="1" id="KW-0521">NADP</keyword>
<dbReference type="EMBL" id="OU898278">
    <property type="protein sequence ID" value="CAG9831041.1"/>
    <property type="molecule type" value="Genomic_DNA"/>
</dbReference>
<feature type="domain" description="Thioester reductase (TE)" evidence="2">
    <location>
        <begin position="41"/>
        <end position="257"/>
    </location>
</feature>
<evidence type="ECO:0000259" key="2">
    <source>
        <dbReference type="Pfam" id="PF07993"/>
    </source>
</evidence>
<dbReference type="GO" id="GO:0035336">
    <property type="term" value="P:long-chain fatty-acyl-CoA metabolic process"/>
    <property type="evidence" value="ECO:0007669"/>
    <property type="project" value="TreeGrafter"/>
</dbReference>
<dbReference type="CDD" id="cd05236">
    <property type="entry name" value="FAR-N_SDR_e"/>
    <property type="match status" value="1"/>
</dbReference>
<comment type="catalytic activity">
    <reaction evidence="1">
        <text>a long-chain fatty acyl-CoA + 2 NADPH + 2 H(+) = a long-chain primary fatty alcohol + 2 NADP(+) + CoA</text>
        <dbReference type="Rhea" id="RHEA:52716"/>
        <dbReference type="ChEBI" id="CHEBI:15378"/>
        <dbReference type="ChEBI" id="CHEBI:57287"/>
        <dbReference type="ChEBI" id="CHEBI:57783"/>
        <dbReference type="ChEBI" id="CHEBI:58349"/>
        <dbReference type="ChEBI" id="CHEBI:77396"/>
        <dbReference type="ChEBI" id="CHEBI:83139"/>
        <dbReference type="EC" id="1.2.1.84"/>
    </reaction>
</comment>